<evidence type="ECO:0000256" key="2">
    <source>
        <dbReference type="ARBA" id="ARBA00006601"/>
    </source>
</evidence>
<dbReference type="InterPro" id="IPR014026">
    <property type="entry name" value="UDP-Glc/GDP-Man_DH_dimer"/>
</dbReference>
<comment type="catalytic activity">
    <reaction evidence="5">
        <text>UDP-alpha-D-glucose + 2 NAD(+) + H2O = UDP-alpha-D-glucuronate + 2 NADH + 3 H(+)</text>
        <dbReference type="Rhea" id="RHEA:23596"/>
        <dbReference type="ChEBI" id="CHEBI:15377"/>
        <dbReference type="ChEBI" id="CHEBI:15378"/>
        <dbReference type="ChEBI" id="CHEBI:57540"/>
        <dbReference type="ChEBI" id="CHEBI:57945"/>
        <dbReference type="ChEBI" id="CHEBI:58052"/>
        <dbReference type="ChEBI" id="CHEBI:58885"/>
        <dbReference type="EC" id="1.1.1.22"/>
    </reaction>
</comment>
<feature type="domain" description="UDP-glucose/GDP-mannose dehydrogenase N-terminal" evidence="7">
    <location>
        <begin position="1"/>
        <end position="55"/>
    </location>
</feature>
<dbReference type="SUPFAM" id="SSF52413">
    <property type="entry name" value="UDP-glucose/GDP-mannose dehydrogenase C-terminal domain"/>
    <property type="match status" value="1"/>
</dbReference>
<evidence type="ECO:0000259" key="6">
    <source>
        <dbReference type="Pfam" id="PF00984"/>
    </source>
</evidence>
<dbReference type="InterPro" id="IPR008927">
    <property type="entry name" value="6-PGluconate_DH-like_C_sf"/>
</dbReference>
<accession>A0ABR9ZEG1</accession>
<dbReference type="InterPro" id="IPR028357">
    <property type="entry name" value="UDPglc_DH_bac"/>
</dbReference>
<dbReference type="InterPro" id="IPR001732">
    <property type="entry name" value="UDP-Glc/GDP-Man_DH_N"/>
</dbReference>
<name>A0ABR9ZEG1_VIBAN</name>
<comment type="caution">
    <text evidence="8">The sequence shown here is derived from an EMBL/GenBank/DDBJ whole genome shotgun (WGS) entry which is preliminary data.</text>
</comment>
<dbReference type="Pfam" id="PF00984">
    <property type="entry name" value="UDPG_MGDP_dh"/>
    <property type="match status" value="1"/>
</dbReference>
<dbReference type="RefSeq" id="WP_194664697.1">
    <property type="nucleotide sequence ID" value="NZ_RDPI01000788.1"/>
</dbReference>
<evidence type="ECO:0000313" key="8">
    <source>
        <dbReference type="EMBL" id="MBF4376416.1"/>
    </source>
</evidence>
<dbReference type="InterPro" id="IPR013328">
    <property type="entry name" value="6PGD_dom2"/>
</dbReference>
<evidence type="ECO:0000256" key="3">
    <source>
        <dbReference type="ARBA" id="ARBA00012954"/>
    </source>
</evidence>
<dbReference type="InterPro" id="IPR036220">
    <property type="entry name" value="UDP-Glc/GDP-Man_DH_C_sf"/>
</dbReference>
<dbReference type="InterPro" id="IPR017476">
    <property type="entry name" value="UDP-Glc/GDP-Man"/>
</dbReference>
<dbReference type="EMBL" id="RDPI01000788">
    <property type="protein sequence ID" value="MBF4376416.1"/>
    <property type="molecule type" value="Genomic_DNA"/>
</dbReference>
<evidence type="ECO:0000256" key="4">
    <source>
        <dbReference type="ARBA" id="ARBA00023002"/>
    </source>
</evidence>
<evidence type="ECO:0000313" key="9">
    <source>
        <dbReference type="Proteomes" id="UP000726136"/>
    </source>
</evidence>
<keyword evidence="9" id="KW-1185">Reference proteome</keyword>
<feature type="domain" description="UDP-glucose/GDP-mannose dehydrogenase dimerisation" evidence="6">
    <location>
        <begin position="79"/>
        <end position="168"/>
    </location>
</feature>
<dbReference type="InterPro" id="IPR036291">
    <property type="entry name" value="NAD(P)-bd_dom_sf"/>
</dbReference>
<dbReference type="PIRSF" id="PIRSF500134">
    <property type="entry name" value="UDPglc_DH_bac"/>
    <property type="match status" value="1"/>
</dbReference>
<dbReference type="PANTHER" id="PTHR43750:SF2">
    <property type="entry name" value="UDP-GLUCOSE 6-DEHYDROGENASE"/>
    <property type="match status" value="1"/>
</dbReference>
<dbReference type="EC" id="1.1.1.22" evidence="3"/>
<dbReference type="Pfam" id="PF03721">
    <property type="entry name" value="UDPG_MGDP_dh_N"/>
    <property type="match status" value="1"/>
</dbReference>
<proteinExistence type="inferred from homology"/>
<feature type="non-terminal residue" evidence="8">
    <location>
        <position position="238"/>
    </location>
</feature>
<dbReference type="PIRSF" id="PIRSF000124">
    <property type="entry name" value="UDPglc_GDPman_dh"/>
    <property type="match status" value="1"/>
</dbReference>
<feature type="non-terminal residue" evidence="8">
    <location>
        <position position="1"/>
    </location>
</feature>
<protein>
    <recommendedName>
        <fullName evidence="3">UDP-glucose 6-dehydrogenase</fullName>
        <ecNumber evidence="3">1.1.1.22</ecNumber>
    </recommendedName>
</protein>
<reference evidence="8 9" key="1">
    <citation type="journal article" date="2021" name="PeerJ">
        <title>Analysis of 44 Vibrio anguillarum genomes reveals high genetic diversity.</title>
        <authorList>
            <person name="Hansen M.J."/>
            <person name="Dalsgaard I."/>
        </authorList>
    </citation>
    <scope>NUCLEOTIDE SEQUENCE [LARGE SCALE GENOMIC DNA]</scope>
    <source>
        <strain evidence="8 9">040915-1/1B</strain>
    </source>
</reference>
<evidence type="ECO:0000256" key="5">
    <source>
        <dbReference type="ARBA" id="ARBA00047473"/>
    </source>
</evidence>
<evidence type="ECO:0000256" key="1">
    <source>
        <dbReference type="ARBA" id="ARBA00004701"/>
    </source>
</evidence>
<comment type="similarity">
    <text evidence="2">Belongs to the UDP-glucose/GDP-mannose dehydrogenase family.</text>
</comment>
<comment type="pathway">
    <text evidence="1">Nucleotide-sugar biosynthesis; UDP-alpha-D-glucuronate biosynthesis; UDP-alpha-D-glucuronate from UDP-alpha-D-glucose: step 1/1.</text>
</comment>
<dbReference type="SUPFAM" id="SSF51735">
    <property type="entry name" value="NAD(P)-binding Rossmann-fold domains"/>
    <property type="match status" value="1"/>
</dbReference>
<dbReference type="Gene3D" id="1.10.1040.10">
    <property type="entry name" value="N-(1-d-carboxylethyl)-l-norvaline Dehydrogenase, domain 2"/>
    <property type="match status" value="1"/>
</dbReference>
<dbReference type="PANTHER" id="PTHR43750">
    <property type="entry name" value="UDP-GLUCOSE 6-DEHYDROGENASE TUAD"/>
    <property type="match status" value="1"/>
</dbReference>
<sequence>VIKSTVPVGFTQSVKEKYGCDNILFSPEFLREGKALYDNLHPSRIIVGERSERAKVFASLLVEGAVKEDIPVLFTDSTEAEAVKLFSNTYLAMRVAYFNELDTYAETHGLDSRQIIEGVGLDPRIGQHYNNPSFGYGGYCLPKDTKQLRANYQDVPNSIISAIVDANTTRKDFVADSILKRNPKTVGIYRLIMKSGSDNFRASSIQGIMKRIKAKGVEVVIYEPVLKEAEFFRSKVIT</sequence>
<dbReference type="NCBIfam" id="TIGR03026">
    <property type="entry name" value="NDP-sugDHase"/>
    <property type="match status" value="1"/>
</dbReference>
<organism evidence="8 9">
    <name type="scientific">Vibrio anguillarum</name>
    <name type="common">Listonella anguillarum</name>
    <dbReference type="NCBI Taxonomy" id="55601"/>
    <lineage>
        <taxon>Bacteria</taxon>
        <taxon>Pseudomonadati</taxon>
        <taxon>Pseudomonadota</taxon>
        <taxon>Gammaproteobacteria</taxon>
        <taxon>Vibrionales</taxon>
        <taxon>Vibrionaceae</taxon>
        <taxon>Vibrio</taxon>
    </lineage>
</organism>
<gene>
    <name evidence="8" type="ORF">EAY46_25895</name>
</gene>
<dbReference type="Gene3D" id="3.40.50.720">
    <property type="entry name" value="NAD(P)-binding Rossmann-like Domain"/>
    <property type="match status" value="2"/>
</dbReference>
<keyword evidence="4" id="KW-0560">Oxidoreductase</keyword>
<dbReference type="SUPFAM" id="SSF48179">
    <property type="entry name" value="6-phosphogluconate dehydrogenase C-terminal domain-like"/>
    <property type="match status" value="1"/>
</dbReference>
<dbReference type="Proteomes" id="UP000726136">
    <property type="component" value="Unassembled WGS sequence"/>
</dbReference>
<evidence type="ECO:0000259" key="7">
    <source>
        <dbReference type="Pfam" id="PF03721"/>
    </source>
</evidence>